<name>A0ABP7SDU8_9SPHN</name>
<comment type="caution">
    <text evidence="1">The sequence shown here is derived from an EMBL/GenBank/DDBJ whole genome shotgun (WGS) entry which is preliminary data.</text>
</comment>
<proteinExistence type="predicted"/>
<organism evidence="1 2">
    <name type="scientific">Sphingomonas swuensis</name>
    <dbReference type="NCBI Taxonomy" id="977800"/>
    <lineage>
        <taxon>Bacteria</taxon>
        <taxon>Pseudomonadati</taxon>
        <taxon>Pseudomonadota</taxon>
        <taxon>Alphaproteobacteria</taxon>
        <taxon>Sphingomonadales</taxon>
        <taxon>Sphingomonadaceae</taxon>
        <taxon>Sphingomonas</taxon>
    </lineage>
</organism>
<evidence type="ECO:0008006" key="3">
    <source>
        <dbReference type="Google" id="ProtNLM"/>
    </source>
</evidence>
<dbReference type="EMBL" id="BAABBQ010000001">
    <property type="protein sequence ID" value="GAA4010242.1"/>
    <property type="molecule type" value="Genomic_DNA"/>
</dbReference>
<dbReference type="Pfam" id="PF02597">
    <property type="entry name" value="ThiS"/>
    <property type="match status" value="1"/>
</dbReference>
<reference evidence="2" key="1">
    <citation type="journal article" date="2019" name="Int. J. Syst. Evol. Microbiol.">
        <title>The Global Catalogue of Microorganisms (GCM) 10K type strain sequencing project: providing services to taxonomists for standard genome sequencing and annotation.</title>
        <authorList>
            <consortium name="The Broad Institute Genomics Platform"/>
            <consortium name="The Broad Institute Genome Sequencing Center for Infectious Disease"/>
            <person name="Wu L."/>
            <person name="Ma J."/>
        </authorList>
    </citation>
    <scope>NUCLEOTIDE SEQUENCE [LARGE SCALE GENOMIC DNA]</scope>
    <source>
        <strain evidence="2">JCM 17563</strain>
    </source>
</reference>
<dbReference type="RefSeq" id="WP_344705751.1">
    <property type="nucleotide sequence ID" value="NZ_BAABBQ010000001.1"/>
</dbReference>
<sequence length="78" mass="8276">MKVEVRFYGRLAELGGRTRTVEVAEGCTLADLRRELGGAWPALADRGVRACLDDCLAADDAVILEGQAVEFLPVVSGG</sequence>
<protein>
    <recommendedName>
        <fullName evidence="3">Molybdopterin synthase sulfur carrier subunit</fullName>
    </recommendedName>
</protein>
<dbReference type="SUPFAM" id="SSF54285">
    <property type="entry name" value="MoaD/ThiS"/>
    <property type="match status" value="1"/>
</dbReference>
<dbReference type="Gene3D" id="3.10.20.30">
    <property type="match status" value="1"/>
</dbReference>
<dbReference type="InterPro" id="IPR016155">
    <property type="entry name" value="Mopterin_synth/thiamin_S_b"/>
</dbReference>
<evidence type="ECO:0000313" key="1">
    <source>
        <dbReference type="EMBL" id="GAA4010242.1"/>
    </source>
</evidence>
<dbReference type="InterPro" id="IPR012675">
    <property type="entry name" value="Beta-grasp_dom_sf"/>
</dbReference>
<dbReference type="InterPro" id="IPR003749">
    <property type="entry name" value="ThiS/MoaD-like"/>
</dbReference>
<evidence type="ECO:0000313" key="2">
    <source>
        <dbReference type="Proteomes" id="UP001500235"/>
    </source>
</evidence>
<dbReference type="Proteomes" id="UP001500235">
    <property type="component" value="Unassembled WGS sequence"/>
</dbReference>
<keyword evidence="2" id="KW-1185">Reference proteome</keyword>
<accession>A0ABP7SDU8</accession>
<gene>
    <name evidence="1" type="ORF">GCM10022280_04310</name>
</gene>